<proteinExistence type="predicted"/>
<dbReference type="PROSITE" id="PS50013">
    <property type="entry name" value="CHROMO_2"/>
    <property type="match status" value="1"/>
</dbReference>
<dbReference type="Proteomes" id="UP000054928">
    <property type="component" value="Unassembled WGS sequence"/>
</dbReference>
<dbReference type="InterPro" id="IPR051219">
    <property type="entry name" value="Heterochromatin_chromo-domain"/>
</dbReference>
<dbReference type="AlphaFoldDB" id="A0A0P1AJL2"/>
<evidence type="ECO:0000259" key="4">
    <source>
        <dbReference type="PROSITE" id="PS50013"/>
    </source>
</evidence>
<dbReference type="InterPro" id="IPR023780">
    <property type="entry name" value="Chromo_domain"/>
</dbReference>
<dbReference type="InterPro" id="IPR023779">
    <property type="entry name" value="Chromodomain_CS"/>
</dbReference>
<evidence type="ECO:0000256" key="2">
    <source>
        <dbReference type="ARBA" id="ARBA00023242"/>
    </source>
</evidence>
<dbReference type="SMART" id="SM00298">
    <property type="entry name" value="CHROMO"/>
    <property type="match status" value="1"/>
</dbReference>
<dbReference type="GO" id="GO:0005634">
    <property type="term" value="C:nucleus"/>
    <property type="evidence" value="ECO:0007669"/>
    <property type="project" value="UniProtKB-SubCell"/>
</dbReference>
<feature type="region of interest" description="Disordered" evidence="3">
    <location>
        <begin position="467"/>
        <end position="496"/>
    </location>
</feature>
<dbReference type="InterPro" id="IPR000953">
    <property type="entry name" value="Chromo/chromo_shadow_dom"/>
</dbReference>
<evidence type="ECO:0000256" key="3">
    <source>
        <dbReference type="SAM" id="MobiDB-lite"/>
    </source>
</evidence>
<accession>A0A0P1AJL2</accession>
<keyword evidence="6" id="KW-1185">Reference proteome</keyword>
<dbReference type="CDD" id="cd00024">
    <property type="entry name" value="CD_CSD"/>
    <property type="match status" value="1"/>
</dbReference>
<feature type="compositionally biased region" description="Basic and acidic residues" evidence="3">
    <location>
        <begin position="251"/>
        <end position="261"/>
    </location>
</feature>
<sequence>MSAEAMACAATSTAQKCAPMNQDSDAREKQFFTTWLRLMERLRDVTEISRTLQRLLTQQVNAVTKLQDIQHKANLLSATDKTLAGLVTQINESFFWDIVPALKRARQVKNAQLQRAQDSLDRYLELGDEEMMFPQNFAENMLAFQAHGSNESQGSKKMRKDKFFDTENDTDDDIQGDKLHDMLVANRLKLTTQRAHEVSNLCFDQQQSHLAQGNAMAHASDTVVPPALNDKVKCRTNNQSGRLLQSIETDLTARSDSRSADKTPTNQSESLRVDVQEYDRIHKRTAVSLVAKEVLRVRTYRRVREFLIRWEGVESPLWIVGRKAPPQAKKLIELYALKSRTRGDEVPSKRKASPRRKRKTIDNDLMMDQSKESETADESAEHQPAALYNVDHIVNHRVFNNSKQYLVRWENYDESEDTWEDAYELRVDVPDIVDAYEEQICRLQSRSEEVQVDTVDANCNIGSKLAGKKRSSEKDGFNASKKGKKQLQNGTAKFDDSQVHKKQCGLVINKEDRGHDSDMDYSSDALEDAVSDDSLIIF</sequence>
<feature type="region of interest" description="Disordered" evidence="3">
    <location>
        <begin position="343"/>
        <end position="382"/>
    </location>
</feature>
<name>A0A0P1AJL2_PLAHL</name>
<protein>
    <submittedName>
        <fullName evidence="5">Heterochromatin-associated protein HP1 and related CHROMO domain proteins</fullName>
    </submittedName>
</protein>
<dbReference type="OrthoDB" id="433924at2759"/>
<dbReference type="EMBL" id="CCYD01000524">
    <property type="protein sequence ID" value="CEG41166.1"/>
    <property type="molecule type" value="Genomic_DNA"/>
</dbReference>
<dbReference type="Gene3D" id="2.40.50.40">
    <property type="match status" value="1"/>
</dbReference>
<dbReference type="PROSITE" id="PS00598">
    <property type="entry name" value="CHROMO_1"/>
    <property type="match status" value="1"/>
</dbReference>
<dbReference type="InterPro" id="IPR016197">
    <property type="entry name" value="Chromo-like_dom_sf"/>
</dbReference>
<dbReference type="Pfam" id="PF00385">
    <property type="entry name" value="Chromo"/>
    <property type="match status" value="1"/>
</dbReference>
<dbReference type="RefSeq" id="XP_024577535.1">
    <property type="nucleotide sequence ID" value="XM_024726905.1"/>
</dbReference>
<dbReference type="PANTHER" id="PTHR22812">
    <property type="entry name" value="CHROMOBOX PROTEIN"/>
    <property type="match status" value="1"/>
</dbReference>
<keyword evidence="2" id="KW-0539">Nucleus</keyword>
<evidence type="ECO:0000256" key="1">
    <source>
        <dbReference type="ARBA" id="ARBA00004123"/>
    </source>
</evidence>
<evidence type="ECO:0000313" key="5">
    <source>
        <dbReference type="EMBL" id="CEG41166.1"/>
    </source>
</evidence>
<feature type="domain" description="Chromo" evidence="4">
    <location>
        <begin position="388"/>
        <end position="448"/>
    </location>
</feature>
<feature type="compositionally biased region" description="Basic residues" evidence="3">
    <location>
        <begin position="349"/>
        <end position="359"/>
    </location>
</feature>
<dbReference type="SUPFAM" id="SSF54160">
    <property type="entry name" value="Chromo domain-like"/>
    <property type="match status" value="1"/>
</dbReference>
<comment type="subcellular location">
    <subcellularLocation>
        <location evidence="1">Nucleus</location>
    </subcellularLocation>
</comment>
<evidence type="ECO:0000313" key="6">
    <source>
        <dbReference type="Proteomes" id="UP000054928"/>
    </source>
</evidence>
<dbReference type="OMA" id="SQIDGEH"/>
<reference evidence="6" key="1">
    <citation type="submission" date="2014-09" db="EMBL/GenBank/DDBJ databases">
        <authorList>
            <person name="Sharma Rahul"/>
            <person name="Thines Marco"/>
        </authorList>
    </citation>
    <scope>NUCLEOTIDE SEQUENCE [LARGE SCALE GENOMIC DNA]</scope>
</reference>
<dbReference type="GeneID" id="36406383"/>
<feature type="region of interest" description="Disordered" evidence="3">
    <location>
        <begin position="250"/>
        <end position="270"/>
    </location>
</feature>
<organism evidence="5 6">
    <name type="scientific">Plasmopara halstedii</name>
    <name type="common">Downy mildew of sunflower</name>
    <dbReference type="NCBI Taxonomy" id="4781"/>
    <lineage>
        <taxon>Eukaryota</taxon>
        <taxon>Sar</taxon>
        <taxon>Stramenopiles</taxon>
        <taxon>Oomycota</taxon>
        <taxon>Peronosporomycetes</taxon>
        <taxon>Peronosporales</taxon>
        <taxon>Peronosporaceae</taxon>
        <taxon>Plasmopara</taxon>
    </lineage>
</organism>